<name>A0A8H7AEG9_9EURO</name>
<keyword evidence="2" id="KW-1185">Reference proteome</keyword>
<organism evidence="1 2">
    <name type="scientific">Endocarpon pusillum</name>
    <dbReference type="NCBI Taxonomy" id="364733"/>
    <lineage>
        <taxon>Eukaryota</taxon>
        <taxon>Fungi</taxon>
        <taxon>Dikarya</taxon>
        <taxon>Ascomycota</taxon>
        <taxon>Pezizomycotina</taxon>
        <taxon>Eurotiomycetes</taxon>
        <taxon>Chaetothyriomycetidae</taxon>
        <taxon>Verrucariales</taxon>
        <taxon>Verrucariaceae</taxon>
        <taxon>Endocarpon</taxon>
    </lineage>
</organism>
<evidence type="ECO:0000313" key="2">
    <source>
        <dbReference type="Proteomes" id="UP000606974"/>
    </source>
</evidence>
<reference evidence="1" key="1">
    <citation type="submission" date="2020-02" db="EMBL/GenBank/DDBJ databases">
        <authorList>
            <person name="Palmer J.M."/>
        </authorList>
    </citation>
    <scope>NUCLEOTIDE SEQUENCE</scope>
    <source>
        <strain evidence="1">EPUS1.4</strain>
        <tissue evidence="1">Thallus</tissue>
    </source>
</reference>
<comment type="caution">
    <text evidence="1">The sequence shown here is derived from an EMBL/GenBank/DDBJ whole genome shotgun (WGS) entry which is preliminary data.</text>
</comment>
<dbReference type="AlphaFoldDB" id="A0A8H7AEG9"/>
<proteinExistence type="predicted"/>
<dbReference type="Gene3D" id="1.25.40.20">
    <property type="entry name" value="Ankyrin repeat-containing domain"/>
    <property type="match status" value="1"/>
</dbReference>
<gene>
    <name evidence="1" type="ORF">GJ744_010374</name>
</gene>
<accession>A0A8H7AEG9</accession>
<sequence>MPGAKEILDQRNKYGEAAVHYAKNQPEIMALLVEAGADPDVEIGIKDPGLSG</sequence>
<feature type="non-terminal residue" evidence="1">
    <location>
        <position position="1"/>
    </location>
</feature>
<dbReference type="InterPro" id="IPR036770">
    <property type="entry name" value="Ankyrin_rpt-contain_sf"/>
</dbReference>
<protein>
    <recommendedName>
        <fullName evidence="3">Ankyrin repeat domain-containing protein</fullName>
    </recommendedName>
</protein>
<dbReference type="Proteomes" id="UP000606974">
    <property type="component" value="Unassembled WGS sequence"/>
</dbReference>
<evidence type="ECO:0000313" key="1">
    <source>
        <dbReference type="EMBL" id="KAF7507443.1"/>
    </source>
</evidence>
<dbReference type="OrthoDB" id="539213at2759"/>
<evidence type="ECO:0008006" key="3">
    <source>
        <dbReference type="Google" id="ProtNLM"/>
    </source>
</evidence>
<dbReference type="EMBL" id="JAACFV010000068">
    <property type="protein sequence ID" value="KAF7507443.1"/>
    <property type="molecule type" value="Genomic_DNA"/>
</dbReference>